<dbReference type="Gene3D" id="3.30.70.580">
    <property type="entry name" value="Pseudouridine synthase I, catalytic domain, N-terminal subdomain"/>
    <property type="match status" value="1"/>
</dbReference>
<proteinExistence type="inferred from homology"/>
<evidence type="ECO:0000256" key="4">
    <source>
        <dbReference type="SAM" id="MobiDB-lite"/>
    </source>
</evidence>
<dbReference type="PANTHER" id="PTHR47683">
    <property type="entry name" value="PSEUDOURIDINE SYNTHASE FAMILY PROTEIN-RELATED"/>
    <property type="match status" value="1"/>
</dbReference>
<dbReference type="Proteomes" id="UP000501891">
    <property type="component" value="Chromosome"/>
</dbReference>
<evidence type="ECO:0000256" key="2">
    <source>
        <dbReference type="ARBA" id="ARBA00023235"/>
    </source>
</evidence>
<dbReference type="InterPro" id="IPR042092">
    <property type="entry name" value="PsdUridine_s_RsuA/RluB/E/F_cat"/>
</dbReference>
<reference evidence="6" key="1">
    <citation type="submission" date="2020-04" db="EMBL/GenBank/DDBJ databases">
        <title>A desert anoxygenic phototrophic bacterium fixes CO2 using RubisCO under aerobic conditions.</title>
        <authorList>
            <person name="Tang K."/>
        </authorList>
    </citation>
    <scope>NUCLEOTIDE SEQUENCE [LARGE SCALE GENOMIC DNA]</scope>
    <source>
        <strain evidence="6">MIMtkB3</strain>
    </source>
</reference>
<keyword evidence="7" id="KW-1185">Reference proteome</keyword>
<evidence type="ECO:0000313" key="7">
    <source>
        <dbReference type="Proteomes" id="UP000501891"/>
    </source>
</evidence>
<protein>
    <recommendedName>
        <fullName evidence="3">Pseudouridine synthase</fullName>
        <ecNumber evidence="3">5.4.99.-</ecNumber>
    </recommendedName>
</protein>
<feature type="region of interest" description="Disordered" evidence="4">
    <location>
        <begin position="177"/>
        <end position="208"/>
    </location>
</feature>
<dbReference type="Pfam" id="PF00849">
    <property type="entry name" value="PseudoU_synth_2"/>
    <property type="match status" value="1"/>
</dbReference>
<dbReference type="InterPro" id="IPR020094">
    <property type="entry name" value="TruA/RsuA/RluB/E/F_N"/>
</dbReference>
<name>A0A858RA71_9PROT</name>
<feature type="compositionally biased region" description="Low complexity" evidence="4">
    <location>
        <begin position="185"/>
        <end position="196"/>
    </location>
</feature>
<dbReference type="PROSITE" id="PS01149">
    <property type="entry name" value="PSI_RSU"/>
    <property type="match status" value="1"/>
</dbReference>
<dbReference type="SUPFAM" id="SSF55120">
    <property type="entry name" value="Pseudouridine synthase"/>
    <property type="match status" value="1"/>
</dbReference>
<dbReference type="GO" id="GO:0140098">
    <property type="term" value="F:catalytic activity, acting on RNA"/>
    <property type="evidence" value="ECO:0007669"/>
    <property type="project" value="UniProtKB-ARBA"/>
</dbReference>
<dbReference type="InterPro" id="IPR000748">
    <property type="entry name" value="PsdUridine_synth_RsuA/RluB/E/F"/>
</dbReference>
<feature type="compositionally biased region" description="Basic residues" evidence="4">
    <location>
        <begin position="199"/>
        <end position="208"/>
    </location>
</feature>
<dbReference type="EMBL" id="CP051775">
    <property type="protein sequence ID" value="QJE74033.1"/>
    <property type="molecule type" value="Genomic_DNA"/>
</dbReference>
<dbReference type="Gene3D" id="3.30.70.1560">
    <property type="entry name" value="Alpha-L RNA-binding motif"/>
    <property type="match status" value="1"/>
</dbReference>
<sequence length="208" mass="23032">MPRVILLNKPYDVLCQFTDEGTGRATLKDFVPVPGVYPAGRLDRDSEGLVVLTDDGPLVARISDPRHKWPKTYCVQVEGAPTNADLEPLRRGLTLNDGPTLPSQARLVAEPEWLWPRDPPVRFRKAIPTSWVELVLREGRNRQVRRMTAAIGFPTLRLVRWAVGDWTLDGLAPGEWREVPAPAVSPAGRAASTAGPPRRPARPRSSRG</sequence>
<feature type="domain" description="Pseudouridine synthase RsuA/RluA-like" evidence="5">
    <location>
        <begin position="4"/>
        <end position="150"/>
    </location>
</feature>
<evidence type="ECO:0000256" key="1">
    <source>
        <dbReference type="ARBA" id="ARBA00008348"/>
    </source>
</evidence>
<accession>A0A858RA71</accession>
<dbReference type="NCBIfam" id="TIGR00093">
    <property type="entry name" value="pseudouridine synthase"/>
    <property type="match status" value="1"/>
</dbReference>
<comment type="similarity">
    <text evidence="1 3">Belongs to the pseudouridine synthase RsuA family.</text>
</comment>
<dbReference type="KEGG" id="acru:HHL28_13865"/>
<dbReference type="InterPro" id="IPR020103">
    <property type="entry name" value="PsdUridine_synth_cat_dom_sf"/>
</dbReference>
<dbReference type="InterPro" id="IPR050343">
    <property type="entry name" value="RsuA_PseudoU_synthase"/>
</dbReference>
<dbReference type="EC" id="5.4.99.-" evidence="3"/>
<dbReference type="GO" id="GO:0009982">
    <property type="term" value="F:pseudouridine synthase activity"/>
    <property type="evidence" value="ECO:0007669"/>
    <property type="project" value="InterPro"/>
</dbReference>
<dbReference type="PANTHER" id="PTHR47683:SF2">
    <property type="entry name" value="RNA-BINDING S4 DOMAIN-CONTAINING PROTEIN"/>
    <property type="match status" value="1"/>
</dbReference>
<evidence type="ECO:0000259" key="5">
    <source>
        <dbReference type="Pfam" id="PF00849"/>
    </source>
</evidence>
<dbReference type="GO" id="GO:0003723">
    <property type="term" value="F:RNA binding"/>
    <property type="evidence" value="ECO:0007669"/>
    <property type="project" value="InterPro"/>
</dbReference>
<dbReference type="AlphaFoldDB" id="A0A858RA71"/>
<evidence type="ECO:0000256" key="3">
    <source>
        <dbReference type="RuleBase" id="RU003887"/>
    </source>
</evidence>
<keyword evidence="2 3" id="KW-0413">Isomerase</keyword>
<dbReference type="GO" id="GO:0001522">
    <property type="term" value="P:pseudouridine synthesis"/>
    <property type="evidence" value="ECO:0007669"/>
    <property type="project" value="InterPro"/>
</dbReference>
<dbReference type="InterPro" id="IPR018496">
    <property type="entry name" value="PsdUridine_synth_RsuA/RluB_CS"/>
</dbReference>
<dbReference type="InterPro" id="IPR006145">
    <property type="entry name" value="PsdUridine_synth_RsuA/RluA"/>
</dbReference>
<gene>
    <name evidence="6" type="ORF">HHL28_13865</name>
</gene>
<evidence type="ECO:0000313" key="6">
    <source>
        <dbReference type="EMBL" id="QJE74033.1"/>
    </source>
</evidence>
<organism evidence="6 7">
    <name type="scientific">Aerophototrophica crusticola</name>
    <dbReference type="NCBI Taxonomy" id="1709002"/>
    <lineage>
        <taxon>Bacteria</taxon>
        <taxon>Pseudomonadati</taxon>
        <taxon>Pseudomonadota</taxon>
        <taxon>Alphaproteobacteria</taxon>
        <taxon>Rhodospirillales</taxon>
        <taxon>Rhodospirillaceae</taxon>
        <taxon>Aerophototrophica</taxon>
    </lineage>
</organism>
<dbReference type="GO" id="GO:0006364">
    <property type="term" value="P:rRNA processing"/>
    <property type="evidence" value="ECO:0007669"/>
    <property type="project" value="UniProtKB-ARBA"/>
</dbReference>